<evidence type="ECO:0000256" key="1">
    <source>
        <dbReference type="SAM" id="Phobius"/>
    </source>
</evidence>
<feature type="transmembrane region" description="Helical" evidence="1">
    <location>
        <begin position="156"/>
        <end position="180"/>
    </location>
</feature>
<accession>M9Z4N7</accession>
<evidence type="ECO:0000313" key="3">
    <source>
        <dbReference type="Proteomes" id="UP000147978"/>
    </source>
</evidence>
<dbReference type="InterPro" id="IPR026472">
    <property type="entry name" value="E3_CR1-alpha-1"/>
</dbReference>
<keyword evidence="1" id="KW-0472">Membrane</keyword>
<organism evidence="2 3">
    <name type="scientific">Simian mastadenovirus C</name>
    <dbReference type="NCBI Taxonomy" id="1962300"/>
    <lineage>
        <taxon>Viruses</taxon>
        <taxon>Varidnaviria</taxon>
        <taxon>Bamfordvirae</taxon>
        <taxon>Preplasmiviricota</taxon>
        <taxon>Polisuviricotina</taxon>
        <taxon>Pharingeaviricetes</taxon>
        <taxon>Rowavirales</taxon>
        <taxon>Adenoviridae</taxon>
        <taxon>Mastadenovirus</taxon>
        <taxon>Mastadenovirus cynocephali</taxon>
    </lineage>
</organism>
<protein>
    <submittedName>
        <fullName evidence="2">E3 CR1-alpha CD5</fullName>
    </submittedName>
</protein>
<evidence type="ECO:0000313" key="2">
    <source>
        <dbReference type="EMBL" id="AGK27182.1"/>
    </source>
</evidence>
<proteinExistence type="predicted"/>
<dbReference type="NCBIfam" id="TIGR04241">
    <property type="entry name" value="adenoE3CR1rpt"/>
    <property type="match status" value="1"/>
</dbReference>
<keyword evidence="1" id="KW-1133">Transmembrane helix</keyword>
<dbReference type="EMBL" id="KC693023">
    <property type="protein sequence ID" value="AGK27182.1"/>
    <property type="molecule type" value="Genomic_DNA"/>
</dbReference>
<keyword evidence="1" id="KW-0812">Transmembrane</keyword>
<reference evidence="2 3" key="1">
    <citation type="journal article" date="2013" name="MBio">
        <title>A novel adenovirus species associated with an acute respiratory outbreak in a baboon colony and evidence of coincident human infection.</title>
        <authorList>
            <person name="Chiu C.Y."/>
            <person name="Yagi S."/>
            <person name="Lu X."/>
            <person name="Yu G."/>
            <person name="Chen E.C."/>
            <person name="Liu M."/>
            <person name="Dick E.J.Jr."/>
            <person name="Carey K.D."/>
            <person name="Erdman D.D."/>
            <person name="Leland M.M."/>
            <person name="Patterson J.L."/>
        </authorList>
    </citation>
    <scope>NUCLEOTIDE SEQUENCE [LARGE SCALE GENOMIC DNA]</scope>
    <source>
        <strain evidence="2">BaAdV-3</strain>
    </source>
</reference>
<sequence>MDYMKIYAVFFALNLINNIWTSKSAHIVRSSTESSIKGIRQTLFFYPSTPLITLNCNCTNEIIQWLVNGKLCKVFFSDGSQFNRNNSFCNNCSKHYLTLYPPFPSARFSCVGTGHGTSCYYNWFLKEAKREPYSVLPHGFTKASTPSTPFSFTHPLFSVLAIILLVSFNLVLLTSCPVSLT</sequence>
<name>M9Z4N7_9ADEN</name>
<dbReference type="Proteomes" id="UP000147978">
    <property type="component" value="Segment"/>
</dbReference>